<dbReference type="Gene3D" id="3.40.630.30">
    <property type="match status" value="1"/>
</dbReference>
<evidence type="ECO:0000313" key="3">
    <source>
        <dbReference type="Proteomes" id="UP000288361"/>
    </source>
</evidence>
<keyword evidence="2" id="KW-0808">Transferase</keyword>
<accession>A0A432YX72</accession>
<name>A0A432YX72_9GAMM</name>
<dbReference type="GO" id="GO:0016747">
    <property type="term" value="F:acyltransferase activity, transferring groups other than amino-acyl groups"/>
    <property type="evidence" value="ECO:0007669"/>
    <property type="project" value="InterPro"/>
</dbReference>
<proteinExistence type="predicted"/>
<dbReference type="Gene3D" id="3.90.70.10">
    <property type="entry name" value="Cysteine proteinases"/>
    <property type="match status" value="1"/>
</dbReference>
<dbReference type="CDD" id="cd04301">
    <property type="entry name" value="NAT_SF"/>
    <property type="match status" value="1"/>
</dbReference>
<dbReference type="EMBL" id="PIQA01000001">
    <property type="protein sequence ID" value="RUO67926.1"/>
    <property type="molecule type" value="Genomic_DNA"/>
</dbReference>
<dbReference type="SUPFAM" id="SSF55729">
    <property type="entry name" value="Acyl-CoA N-acyltransferases (Nat)"/>
    <property type="match status" value="1"/>
</dbReference>
<dbReference type="Pfam" id="PF11814">
    <property type="entry name" value="DUF3335"/>
    <property type="match status" value="1"/>
</dbReference>
<dbReference type="AlphaFoldDB" id="A0A432YX72"/>
<dbReference type="InterPro" id="IPR000182">
    <property type="entry name" value="GNAT_dom"/>
</dbReference>
<evidence type="ECO:0000259" key="1">
    <source>
        <dbReference type="PROSITE" id="PS51186"/>
    </source>
</evidence>
<organism evidence="2 3">
    <name type="scientific">Idiomarina piscisalsi</name>
    <dbReference type="NCBI Taxonomy" id="1096243"/>
    <lineage>
        <taxon>Bacteria</taxon>
        <taxon>Pseudomonadati</taxon>
        <taxon>Pseudomonadota</taxon>
        <taxon>Gammaproteobacteria</taxon>
        <taxon>Alteromonadales</taxon>
        <taxon>Idiomarinaceae</taxon>
        <taxon>Idiomarina</taxon>
    </lineage>
</organism>
<comment type="caution">
    <text evidence="2">The sequence shown here is derived from an EMBL/GenBank/DDBJ whole genome shotgun (WGS) entry which is preliminary data.</text>
</comment>
<reference evidence="2 3" key="1">
    <citation type="journal article" date="2011" name="Front. Microbiol.">
        <title>Genomic signatures of strain selection and enhancement in Bacillus atrophaeus var. globigii, a historical biowarfare simulant.</title>
        <authorList>
            <person name="Gibbons H.S."/>
            <person name="Broomall S.M."/>
            <person name="McNew L.A."/>
            <person name="Daligault H."/>
            <person name="Chapman C."/>
            <person name="Bruce D."/>
            <person name="Karavis M."/>
            <person name="Krepps M."/>
            <person name="McGregor P.A."/>
            <person name="Hong C."/>
            <person name="Park K.H."/>
            <person name="Akmal A."/>
            <person name="Feldman A."/>
            <person name="Lin J.S."/>
            <person name="Chang W.E."/>
            <person name="Higgs B.W."/>
            <person name="Demirev P."/>
            <person name="Lindquist J."/>
            <person name="Liem A."/>
            <person name="Fochler E."/>
            <person name="Read T.D."/>
            <person name="Tapia R."/>
            <person name="Johnson S."/>
            <person name="Bishop-Lilly K.A."/>
            <person name="Detter C."/>
            <person name="Han C."/>
            <person name="Sozhamannan S."/>
            <person name="Rosenzweig C.N."/>
            <person name="Skowronski E.W."/>
        </authorList>
    </citation>
    <scope>NUCLEOTIDE SEQUENCE [LARGE SCALE GENOMIC DNA]</scope>
    <source>
        <strain evidence="2 3">TPS4-2</strain>
    </source>
</reference>
<dbReference type="InterPro" id="IPR016181">
    <property type="entry name" value="Acyl_CoA_acyltransferase"/>
</dbReference>
<gene>
    <name evidence="2" type="ORF">CWI73_03465</name>
</gene>
<evidence type="ECO:0000313" key="2">
    <source>
        <dbReference type="EMBL" id="RUO67926.1"/>
    </source>
</evidence>
<dbReference type="PROSITE" id="PS51186">
    <property type="entry name" value="GNAT"/>
    <property type="match status" value="1"/>
</dbReference>
<dbReference type="Pfam" id="PF00583">
    <property type="entry name" value="Acetyltransf_1"/>
    <property type="match status" value="1"/>
</dbReference>
<protein>
    <submittedName>
        <fullName evidence="2">Ribosomal-protein-alanine acetyltransferase</fullName>
    </submittedName>
</protein>
<feature type="domain" description="N-acetyltransferase" evidence="1">
    <location>
        <begin position="8"/>
        <end position="156"/>
    </location>
</feature>
<dbReference type="Proteomes" id="UP000288361">
    <property type="component" value="Unassembled WGS sequence"/>
</dbReference>
<sequence>MASQSYKITCAQLLHLDAVAILEARTYPDDAISKRSFRRFIESETADFYVLEVDNNVEGYIVVLYRTNTNLARLYALVVSDSYRQKGYGRLLLQKAEALADERHSLFLRTEVAVSNKVAQELLISDGFHSIELREAYFPVSAGQSSDALVLQKLLPRYELGEDAGVGATETYVPMLTQSTEFTCGPASLLMALDYFGYPSRDPQSEELEIWREATTIYMTSGHGGCGPYGLARAALKRELNVRVEVNTDQPLFVDSVRQEQKKAVVERIQQVDIGYLREKNVPVCVGDYSIESLLKDLAGGCLVMALISTYLFDGIRAPHWVLICAADEDFIYINDPDYDTLPWESPTERQYLPVPVKTFSKAFGYGGKKQKAAVILSVKTE</sequence>
<dbReference type="RefSeq" id="WP_126751558.1">
    <property type="nucleotide sequence ID" value="NZ_JBHUMT010000016.1"/>
</dbReference>
<dbReference type="InterPro" id="IPR021770">
    <property type="entry name" value="DUF3335"/>
</dbReference>